<feature type="compositionally biased region" description="Low complexity" evidence="1">
    <location>
        <begin position="163"/>
        <end position="174"/>
    </location>
</feature>
<dbReference type="PANTHER" id="PTHR35096:SF8">
    <property type="entry name" value="OS03G0308600 PROTEIN"/>
    <property type="match status" value="1"/>
</dbReference>
<protein>
    <recommendedName>
        <fullName evidence="2">DUF7787 domain-containing protein</fullName>
    </recommendedName>
</protein>
<feature type="compositionally biased region" description="Polar residues" evidence="1">
    <location>
        <begin position="139"/>
        <end position="148"/>
    </location>
</feature>
<evidence type="ECO:0000256" key="1">
    <source>
        <dbReference type="SAM" id="MobiDB-lite"/>
    </source>
</evidence>
<proteinExistence type="predicted"/>
<dbReference type="Proteomes" id="UP000239757">
    <property type="component" value="Unassembled WGS sequence"/>
</dbReference>
<dbReference type="AlphaFoldDB" id="A0A2P5YW62"/>
<sequence length="174" mass="19637">MKSKFSVEDYIQFLSSHKQRPLTVNFLNQIISIHGFKKLTKHKEYRYLSCEHLLLCELNRKLRPLQLRTHSGLGLVIISIKELSDAVETLDLMDLSRSTLKSSISSNAWLTEKEVIGDLNCLEWQECCVTSIQALNSSPLADQQSNPKPQAKRKRGNTEGADSFSSALLSLQSS</sequence>
<reference evidence="3 4" key="1">
    <citation type="submission" date="2015-01" db="EMBL/GenBank/DDBJ databases">
        <title>Genome of allotetraploid Gossypium barbadense reveals genomic plasticity and fiber elongation in cotton evolution.</title>
        <authorList>
            <person name="Chen X."/>
            <person name="Liu X."/>
            <person name="Zhao B."/>
            <person name="Zheng H."/>
            <person name="Hu Y."/>
            <person name="Lu G."/>
            <person name="Yang C."/>
            <person name="Chen J."/>
            <person name="Shan C."/>
            <person name="Zhang L."/>
            <person name="Zhou Y."/>
            <person name="Wang L."/>
            <person name="Guo W."/>
            <person name="Bai Y."/>
            <person name="Ruan J."/>
            <person name="Shangguan X."/>
            <person name="Mao Y."/>
            <person name="Jiang J."/>
            <person name="Zhu Y."/>
            <person name="Lei J."/>
            <person name="Kang H."/>
            <person name="Chen S."/>
            <person name="He X."/>
            <person name="Wang R."/>
            <person name="Wang Y."/>
            <person name="Chen J."/>
            <person name="Wang L."/>
            <person name="Yu S."/>
            <person name="Wang B."/>
            <person name="Wei J."/>
            <person name="Song S."/>
            <person name="Lu X."/>
            <person name="Gao Z."/>
            <person name="Gu W."/>
            <person name="Deng X."/>
            <person name="Ma D."/>
            <person name="Wang S."/>
            <person name="Liang W."/>
            <person name="Fang L."/>
            <person name="Cai C."/>
            <person name="Zhu X."/>
            <person name="Zhou B."/>
            <person name="Zhang Y."/>
            <person name="Chen Z."/>
            <person name="Xu S."/>
            <person name="Zhu R."/>
            <person name="Wang S."/>
            <person name="Zhang T."/>
            <person name="Zhao G."/>
        </authorList>
    </citation>
    <scope>NUCLEOTIDE SEQUENCE [LARGE SCALE GENOMIC DNA]</scope>
    <source>
        <strain evidence="4">cv. Xinhai21</strain>
        <tissue evidence="3">Leaf</tissue>
    </source>
</reference>
<organism evidence="3 4">
    <name type="scientific">Gossypium barbadense</name>
    <name type="common">Sea Island cotton</name>
    <name type="synonym">Hibiscus barbadensis</name>
    <dbReference type="NCBI Taxonomy" id="3634"/>
    <lineage>
        <taxon>Eukaryota</taxon>
        <taxon>Viridiplantae</taxon>
        <taxon>Streptophyta</taxon>
        <taxon>Embryophyta</taxon>
        <taxon>Tracheophyta</taxon>
        <taxon>Spermatophyta</taxon>
        <taxon>Magnoliopsida</taxon>
        <taxon>eudicotyledons</taxon>
        <taxon>Gunneridae</taxon>
        <taxon>Pentapetalae</taxon>
        <taxon>rosids</taxon>
        <taxon>malvids</taxon>
        <taxon>Malvales</taxon>
        <taxon>Malvaceae</taxon>
        <taxon>Malvoideae</taxon>
        <taxon>Gossypium</taxon>
    </lineage>
</organism>
<gene>
    <name evidence="3" type="ORF">GOBAR_AA00721</name>
</gene>
<accession>A0A2P5YW62</accession>
<name>A0A2P5YW62_GOSBA</name>
<dbReference type="OrthoDB" id="692230at2759"/>
<dbReference type="PANTHER" id="PTHR35096">
    <property type="entry name" value="BNAA08G28570D PROTEIN"/>
    <property type="match status" value="1"/>
</dbReference>
<feature type="domain" description="DUF7787" evidence="2">
    <location>
        <begin position="2"/>
        <end position="43"/>
    </location>
</feature>
<evidence type="ECO:0000259" key="2">
    <source>
        <dbReference type="Pfam" id="PF25042"/>
    </source>
</evidence>
<evidence type="ECO:0000313" key="4">
    <source>
        <dbReference type="Proteomes" id="UP000239757"/>
    </source>
</evidence>
<dbReference type="InterPro" id="IPR056689">
    <property type="entry name" value="DUF7787"/>
</dbReference>
<feature type="region of interest" description="Disordered" evidence="1">
    <location>
        <begin position="139"/>
        <end position="174"/>
    </location>
</feature>
<evidence type="ECO:0000313" key="3">
    <source>
        <dbReference type="EMBL" id="PPS19847.1"/>
    </source>
</evidence>
<dbReference type="EMBL" id="KZ662733">
    <property type="protein sequence ID" value="PPS19847.1"/>
    <property type="molecule type" value="Genomic_DNA"/>
</dbReference>
<dbReference type="Pfam" id="PF25042">
    <property type="entry name" value="DUF7787"/>
    <property type="match status" value="1"/>
</dbReference>